<organism evidence="2 3">
    <name type="scientific">Dentipellis fragilis</name>
    <dbReference type="NCBI Taxonomy" id="205917"/>
    <lineage>
        <taxon>Eukaryota</taxon>
        <taxon>Fungi</taxon>
        <taxon>Dikarya</taxon>
        <taxon>Basidiomycota</taxon>
        <taxon>Agaricomycotina</taxon>
        <taxon>Agaricomycetes</taxon>
        <taxon>Russulales</taxon>
        <taxon>Hericiaceae</taxon>
        <taxon>Dentipellis</taxon>
    </lineage>
</organism>
<keyword evidence="3" id="KW-1185">Reference proteome</keyword>
<feature type="region of interest" description="Disordered" evidence="1">
    <location>
        <begin position="197"/>
        <end position="248"/>
    </location>
</feature>
<evidence type="ECO:0000313" key="2">
    <source>
        <dbReference type="EMBL" id="TFY64011.1"/>
    </source>
</evidence>
<gene>
    <name evidence="2" type="ORF">EVG20_g6088</name>
</gene>
<name>A0A4Y9YR35_9AGAM</name>
<dbReference type="Proteomes" id="UP000298327">
    <property type="component" value="Unassembled WGS sequence"/>
</dbReference>
<evidence type="ECO:0000256" key="1">
    <source>
        <dbReference type="SAM" id="MobiDB-lite"/>
    </source>
</evidence>
<proteinExistence type="predicted"/>
<reference evidence="2 3" key="1">
    <citation type="submission" date="2019-02" db="EMBL/GenBank/DDBJ databases">
        <title>Genome sequencing of the rare red list fungi Dentipellis fragilis.</title>
        <authorList>
            <person name="Buettner E."/>
            <person name="Kellner H."/>
        </authorList>
    </citation>
    <scope>NUCLEOTIDE SEQUENCE [LARGE SCALE GENOMIC DNA]</scope>
    <source>
        <strain evidence="2 3">DSM 105465</strain>
    </source>
</reference>
<accession>A0A4Y9YR35</accession>
<comment type="caution">
    <text evidence="2">The sequence shown here is derived from an EMBL/GenBank/DDBJ whole genome shotgun (WGS) entry which is preliminary data.</text>
</comment>
<evidence type="ECO:0000313" key="3">
    <source>
        <dbReference type="Proteomes" id="UP000298327"/>
    </source>
</evidence>
<feature type="region of interest" description="Disordered" evidence="1">
    <location>
        <begin position="295"/>
        <end position="363"/>
    </location>
</feature>
<sequence>MSSSKASTEPTILHPRNCFFLYWRATLLELQRVVRPLNDHRLKGSSHSAYRRCGDVSPEVAEYLAHVHREYAPPYASQMRSRIGCKLGGRSLRPSSKLKILSRPPRRVPVCHNRSCQGTPPLFCTTTCRKCVILPCYSLIRIVLNIKHYHIQPSDILDRQTTEWASSHRGREILSSYSARQRAEDSLHTLVPDHLHKQRYPTSGDVEELTGRRESALEYLPSKPKKNKEGKEEQGNRPPSRVTLFSQPPMTSTSPYFLSYPFSTAHFSHAHSRLHTHMSSSLPSSGTAIVPLYNGRPLDLPPRRPQGKKVPRPAGSEPLTRGKISRTTKDMWNAMPAQEKGKKTKKQGNVEAPAVRGPARHRGELRNMPAGSNAAFMQPQLQVPQPGGTFSHFTLLLSPPAIPAVETGSVSLLEVPRYSGTYAYPQATTGIHGCNSGLGGEQPTGPNFSEQQGSSLLCTSIIIPGYRPSHLHPHTRDHHTYFRPALIYFSWSATRVSLVAHFLDVSLRLPRVSLLMHTLSQLPPFLVRVCLFYAVAY</sequence>
<dbReference type="AlphaFoldDB" id="A0A4Y9YR35"/>
<dbReference type="EMBL" id="SEOQ01000388">
    <property type="protein sequence ID" value="TFY64011.1"/>
    <property type="molecule type" value="Genomic_DNA"/>
</dbReference>
<protein>
    <submittedName>
        <fullName evidence="2">Uncharacterized protein</fullName>
    </submittedName>
</protein>